<organism evidence="1 2">
    <name type="scientific">Chitinophaga rhizophila</name>
    <dbReference type="NCBI Taxonomy" id="2866212"/>
    <lineage>
        <taxon>Bacteria</taxon>
        <taxon>Pseudomonadati</taxon>
        <taxon>Bacteroidota</taxon>
        <taxon>Chitinophagia</taxon>
        <taxon>Chitinophagales</taxon>
        <taxon>Chitinophagaceae</taxon>
        <taxon>Chitinophaga</taxon>
    </lineage>
</organism>
<sequence length="58" mass="6538">MIRTTYLSASLLLPTGTALPVYDWPPPNGYCRKQYRVLSSGDGHDYYIAVVPQTTRYA</sequence>
<protein>
    <submittedName>
        <fullName evidence="1">Uncharacterized protein</fullName>
    </submittedName>
</protein>
<reference evidence="1 2" key="1">
    <citation type="submission" date="2021-08" db="EMBL/GenBank/DDBJ databases">
        <title>The genome sequence of Chitinophaga sp. B61.</title>
        <authorList>
            <person name="Zhang X."/>
        </authorList>
    </citation>
    <scope>NUCLEOTIDE SEQUENCE [LARGE SCALE GENOMIC DNA]</scope>
    <source>
        <strain evidence="1 2">B61</strain>
    </source>
</reference>
<gene>
    <name evidence="1" type="ORF">K1Y79_18760</name>
</gene>
<comment type="caution">
    <text evidence="1">The sequence shown here is derived from an EMBL/GenBank/DDBJ whole genome shotgun (WGS) entry which is preliminary data.</text>
</comment>
<evidence type="ECO:0000313" key="2">
    <source>
        <dbReference type="Proteomes" id="UP000812961"/>
    </source>
</evidence>
<proteinExistence type="predicted"/>
<evidence type="ECO:0000313" key="1">
    <source>
        <dbReference type="EMBL" id="MBW8686389.1"/>
    </source>
</evidence>
<dbReference type="Proteomes" id="UP000812961">
    <property type="component" value="Unassembled WGS sequence"/>
</dbReference>
<accession>A0ABS7GFC5</accession>
<name>A0ABS7GFC5_9BACT</name>
<dbReference type="EMBL" id="JAICCF010000003">
    <property type="protein sequence ID" value="MBW8686389.1"/>
    <property type="molecule type" value="Genomic_DNA"/>
</dbReference>
<dbReference type="RefSeq" id="WP_220251693.1">
    <property type="nucleotide sequence ID" value="NZ_JAICCF010000003.1"/>
</dbReference>
<keyword evidence="2" id="KW-1185">Reference proteome</keyword>